<dbReference type="SUPFAM" id="SSF51430">
    <property type="entry name" value="NAD(P)-linked oxidoreductase"/>
    <property type="match status" value="1"/>
</dbReference>
<dbReference type="Pfam" id="PF00248">
    <property type="entry name" value="Aldo_ket_red"/>
    <property type="match status" value="1"/>
</dbReference>
<dbReference type="InterPro" id="IPR023210">
    <property type="entry name" value="NADP_OxRdtase_dom"/>
</dbReference>
<dbReference type="OrthoDB" id="9773828at2"/>
<gene>
    <name evidence="2" type="ORF">DQG23_21780</name>
</gene>
<reference evidence="2 3" key="1">
    <citation type="journal article" date="2009" name="Int. J. Syst. Evol. Microbiol.">
        <title>Paenibacillus contaminans sp. nov., isolated from a contaminated laboratory plate.</title>
        <authorList>
            <person name="Chou J.H."/>
            <person name="Lee J.H."/>
            <person name="Lin M.C."/>
            <person name="Chang P.S."/>
            <person name="Arun A.B."/>
            <person name="Young C.C."/>
            <person name="Chen W.M."/>
        </authorList>
    </citation>
    <scope>NUCLEOTIDE SEQUENCE [LARGE SCALE GENOMIC DNA]</scope>
    <source>
        <strain evidence="2 3">CKOBP-6</strain>
    </source>
</reference>
<dbReference type="EMBL" id="QMFB01000013">
    <property type="protein sequence ID" value="RAV19172.1"/>
    <property type="molecule type" value="Genomic_DNA"/>
</dbReference>
<dbReference type="Proteomes" id="UP000250369">
    <property type="component" value="Unassembled WGS sequence"/>
</dbReference>
<proteinExistence type="predicted"/>
<organism evidence="2 3">
    <name type="scientific">Paenibacillus contaminans</name>
    <dbReference type="NCBI Taxonomy" id="450362"/>
    <lineage>
        <taxon>Bacteria</taxon>
        <taxon>Bacillati</taxon>
        <taxon>Bacillota</taxon>
        <taxon>Bacilli</taxon>
        <taxon>Bacillales</taxon>
        <taxon>Paenibacillaceae</taxon>
        <taxon>Paenibacillus</taxon>
    </lineage>
</organism>
<dbReference type="PANTHER" id="PTHR43312:SF1">
    <property type="entry name" value="NADP-DEPENDENT OXIDOREDUCTASE DOMAIN-CONTAINING PROTEIN"/>
    <property type="match status" value="1"/>
</dbReference>
<evidence type="ECO:0000313" key="3">
    <source>
        <dbReference type="Proteomes" id="UP000250369"/>
    </source>
</evidence>
<keyword evidence="3" id="KW-1185">Reference proteome</keyword>
<dbReference type="InterPro" id="IPR036812">
    <property type="entry name" value="NAD(P)_OxRdtase_dom_sf"/>
</dbReference>
<sequence length="315" mass="34446">MSKIHICGTPLSAMTLGTVQLGIPYGIANNSGKPDRDSAFAIIEAAGKGGVTGFDTAGSYGDAEVLLGEYWADKPQKPILVSKMTLPLDTGLSAAEIERQMNEKTESTLRRLQIGQLPVMLLHNPDVLLMHGETITHTMRCLHRDGLIAKAGISIDGHSDEQYASMRDIINEDIYEALQIPLNVLDHRLIRSGAIREFAAAGKILFARSVFLQGLLLMDENKIAEKVPEALAHVRTIRSLAEEEGVSLAELAISFVRDMPEIASLVIGAETVEQLNDNVRLMSCPQISEATRDKIHRQLGDIPPSIVNPVKWVKR</sequence>
<dbReference type="RefSeq" id="WP_113032990.1">
    <property type="nucleotide sequence ID" value="NZ_QMFB01000013.1"/>
</dbReference>
<evidence type="ECO:0000313" key="2">
    <source>
        <dbReference type="EMBL" id="RAV19172.1"/>
    </source>
</evidence>
<accession>A0A329MHL5</accession>
<evidence type="ECO:0000259" key="1">
    <source>
        <dbReference type="Pfam" id="PF00248"/>
    </source>
</evidence>
<name>A0A329MHL5_9BACL</name>
<dbReference type="Gene3D" id="3.20.20.100">
    <property type="entry name" value="NADP-dependent oxidoreductase domain"/>
    <property type="match status" value="1"/>
</dbReference>
<dbReference type="InterPro" id="IPR053135">
    <property type="entry name" value="AKR2_Oxidoreductase"/>
</dbReference>
<dbReference type="PANTHER" id="PTHR43312">
    <property type="entry name" value="D-THREO-ALDOSE 1-DEHYDROGENASE"/>
    <property type="match status" value="1"/>
</dbReference>
<feature type="domain" description="NADP-dependent oxidoreductase" evidence="1">
    <location>
        <begin position="14"/>
        <end position="290"/>
    </location>
</feature>
<dbReference type="CDD" id="cd19097">
    <property type="entry name" value="AKR_unchar"/>
    <property type="match status" value="1"/>
</dbReference>
<dbReference type="AlphaFoldDB" id="A0A329MHL5"/>
<comment type="caution">
    <text evidence="2">The sequence shown here is derived from an EMBL/GenBank/DDBJ whole genome shotgun (WGS) entry which is preliminary data.</text>
</comment>
<protein>
    <recommendedName>
        <fullName evidence="1">NADP-dependent oxidoreductase domain-containing protein</fullName>
    </recommendedName>
</protein>